<sequence>MERRVGLALERAEPLVRRYGIPQALPASKMANSGGDYQTNATTQIDWGLTYIKSSYGSPCAAWASWNDRSPHWY</sequence>
<keyword evidence="2" id="KW-1185">Reference proteome</keyword>
<name>A0A162GH80_9MICO</name>
<dbReference type="EMBL" id="LIIN01000055">
    <property type="protein sequence ID" value="KZX21079.1"/>
    <property type="molecule type" value="Genomic_DNA"/>
</dbReference>
<evidence type="ECO:0008006" key="3">
    <source>
        <dbReference type="Google" id="ProtNLM"/>
    </source>
</evidence>
<evidence type="ECO:0000313" key="2">
    <source>
        <dbReference type="Proteomes" id="UP000076717"/>
    </source>
</evidence>
<gene>
    <name evidence="1" type="ORF">ACH61_01781</name>
</gene>
<accession>A0A162GH80</accession>
<protein>
    <recommendedName>
        <fullName evidence="3">Transglycosylase SLT domain protein</fullName>
    </recommendedName>
</protein>
<dbReference type="AlphaFoldDB" id="A0A162GH80"/>
<proteinExistence type="predicted"/>
<comment type="caution">
    <text evidence="1">The sequence shown here is derived from an EMBL/GenBank/DDBJ whole genome shotgun (WGS) entry which is preliminary data.</text>
</comment>
<reference evidence="1 2" key="1">
    <citation type="submission" date="2015-08" db="EMBL/GenBank/DDBJ databases">
        <title>Draft Genome Sequence of Rathayibacter sp. Strain VKM Ac-2596 Isolated from Leaf Gall Induced by Plant-Parasitic Nematodes.</title>
        <authorList>
            <person name="Vasilenko O.V."/>
            <person name="Starodumova I.P."/>
            <person name="Tarlachkov S.V."/>
            <person name="Dorofeeva L.V."/>
            <person name="Evtushenko L.I."/>
        </authorList>
    </citation>
    <scope>NUCLEOTIDE SEQUENCE [LARGE SCALE GENOMIC DNA]</scope>
    <source>
        <strain evidence="1 2">VKM Ac-2596</strain>
    </source>
</reference>
<evidence type="ECO:0000313" key="1">
    <source>
        <dbReference type="EMBL" id="KZX21079.1"/>
    </source>
</evidence>
<dbReference type="Proteomes" id="UP000076717">
    <property type="component" value="Unassembled WGS sequence"/>
</dbReference>
<organism evidence="1 2">
    <name type="scientific">Rathayibacter tanaceti</name>
    <dbReference type="NCBI Taxonomy" id="1671680"/>
    <lineage>
        <taxon>Bacteria</taxon>
        <taxon>Bacillati</taxon>
        <taxon>Actinomycetota</taxon>
        <taxon>Actinomycetes</taxon>
        <taxon>Micrococcales</taxon>
        <taxon>Microbacteriaceae</taxon>
        <taxon>Rathayibacter</taxon>
    </lineage>
</organism>